<proteinExistence type="predicted"/>
<dbReference type="EMBL" id="OX596116">
    <property type="protein sequence ID" value="CAN0483301.1"/>
    <property type="molecule type" value="Genomic_DNA"/>
</dbReference>
<reference evidence="1" key="2">
    <citation type="submission" date="2025-03" db="EMBL/GenBank/DDBJ databases">
        <authorList>
            <consortium name="ELIXIR-Norway"/>
            <consortium name="Elixir Norway"/>
        </authorList>
    </citation>
    <scope>NUCLEOTIDE SEQUENCE</scope>
</reference>
<sequence>MWASGQRPAAELRCSDGAPVPPSTRLSPACAASPESCRDRPPNHPPCGPLRAKLWPQPVMTSARPKSRPRSPSRRRSIQQAALRAPARTSL</sequence>
<evidence type="ECO:0000313" key="1">
    <source>
        <dbReference type="EMBL" id="CAN0483301.1"/>
    </source>
</evidence>
<reference evidence="1" key="1">
    <citation type="submission" date="2023-05" db="EMBL/GenBank/DDBJ databases">
        <authorList>
            <consortium name="ELIXIR-Norway"/>
        </authorList>
    </citation>
    <scope>NUCLEOTIDE SEQUENCE</scope>
</reference>
<organism evidence="1 2">
    <name type="scientific">Rangifer tarandus platyrhynchus</name>
    <name type="common">Svalbard reindeer</name>
    <dbReference type="NCBI Taxonomy" id="3082113"/>
    <lineage>
        <taxon>Eukaryota</taxon>
        <taxon>Metazoa</taxon>
        <taxon>Chordata</taxon>
        <taxon>Craniata</taxon>
        <taxon>Vertebrata</taxon>
        <taxon>Euteleostomi</taxon>
        <taxon>Mammalia</taxon>
        <taxon>Eutheria</taxon>
        <taxon>Laurasiatheria</taxon>
        <taxon>Artiodactyla</taxon>
        <taxon>Ruminantia</taxon>
        <taxon>Pecora</taxon>
        <taxon>Cervidae</taxon>
        <taxon>Odocoileinae</taxon>
        <taxon>Rangifer</taxon>
    </lineage>
</organism>
<name>A0AC59ZQX1_RANTA</name>
<gene>
    <name evidence="1" type="ORF">MRATA1EN22A_LOCUS21199</name>
</gene>
<dbReference type="Proteomes" id="UP001162501">
    <property type="component" value="Chromosome 32"/>
</dbReference>
<evidence type="ECO:0000313" key="2">
    <source>
        <dbReference type="Proteomes" id="UP001162501"/>
    </source>
</evidence>
<accession>A0AC59ZQX1</accession>
<protein>
    <submittedName>
        <fullName evidence="1">Uncharacterized protein</fullName>
    </submittedName>
</protein>